<sequence>AQSVLEGRLPRMRRRLLAHREDRFLESLACCCHAPVTDWCRTLAGEAIDSTAKIIPVS</sequence>
<gene>
    <name evidence="1" type="ORF">L195_g064517</name>
</gene>
<reference evidence="1 2" key="1">
    <citation type="journal article" date="2014" name="Am. J. Bot.">
        <title>Genome assembly and annotation for red clover (Trifolium pratense; Fabaceae).</title>
        <authorList>
            <person name="Istvanek J."/>
            <person name="Jaros M."/>
            <person name="Krenek A."/>
            <person name="Repkova J."/>
        </authorList>
    </citation>
    <scope>NUCLEOTIDE SEQUENCE [LARGE SCALE GENOMIC DNA]</scope>
    <source>
        <strain evidence="2">cv. Tatra</strain>
        <tissue evidence="1">Young leaves</tissue>
    </source>
</reference>
<feature type="non-terminal residue" evidence="1">
    <location>
        <position position="1"/>
    </location>
</feature>
<name>A0A2K3KTK8_TRIPR</name>
<dbReference type="AlphaFoldDB" id="A0A2K3KTK8"/>
<reference evidence="1 2" key="2">
    <citation type="journal article" date="2017" name="Front. Plant Sci.">
        <title>Gene Classification and Mining of Molecular Markers Useful in Red Clover (Trifolium pratense) Breeding.</title>
        <authorList>
            <person name="Istvanek J."/>
            <person name="Dluhosova J."/>
            <person name="Dluhos P."/>
            <person name="Patkova L."/>
            <person name="Nedelnik J."/>
            <person name="Repkova J."/>
        </authorList>
    </citation>
    <scope>NUCLEOTIDE SEQUENCE [LARGE SCALE GENOMIC DNA]</scope>
    <source>
        <strain evidence="2">cv. Tatra</strain>
        <tissue evidence="1">Young leaves</tissue>
    </source>
</reference>
<proteinExistence type="predicted"/>
<accession>A0A2K3KTK8</accession>
<dbReference type="Proteomes" id="UP000236291">
    <property type="component" value="Unassembled WGS sequence"/>
</dbReference>
<comment type="caution">
    <text evidence="1">The sequence shown here is derived from an EMBL/GenBank/DDBJ whole genome shotgun (WGS) entry which is preliminary data.</text>
</comment>
<evidence type="ECO:0000313" key="1">
    <source>
        <dbReference type="EMBL" id="PNX69621.1"/>
    </source>
</evidence>
<protein>
    <submittedName>
        <fullName evidence="1">Uncharacterized protein</fullName>
    </submittedName>
</protein>
<evidence type="ECO:0000313" key="2">
    <source>
        <dbReference type="Proteomes" id="UP000236291"/>
    </source>
</evidence>
<organism evidence="1 2">
    <name type="scientific">Trifolium pratense</name>
    <name type="common">Red clover</name>
    <dbReference type="NCBI Taxonomy" id="57577"/>
    <lineage>
        <taxon>Eukaryota</taxon>
        <taxon>Viridiplantae</taxon>
        <taxon>Streptophyta</taxon>
        <taxon>Embryophyta</taxon>
        <taxon>Tracheophyta</taxon>
        <taxon>Spermatophyta</taxon>
        <taxon>Magnoliopsida</taxon>
        <taxon>eudicotyledons</taxon>
        <taxon>Gunneridae</taxon>
        <taxon>Pentapetalae</taxon>
        <taxon>rosids</taxon>
        <taxon>fabids</taxon>
        <taxon>Fabales</taxon>
        <taxon>Fabaceae</taxon>
        <taxon>Papilionoideae</taxon>
        <taxon>50 kb inversion clade</taxon>
        <taxon>NPAAA clade</taxon>
        <taxon>Hologalegina</taxon>
        <taxon>IRL clade</taxon>
        <taxon>Trifolieae</taxon>
        <taxon>Trifolium</taxon>
    </lineage>
</organism>
<dbReference type="EMBL" id="ASHM01253759">
    <property type="protein sequence ID" value="PNX69621.1"/>
    <property type="molecule type" value="Genomic_DNA"/>
</dbReference>